<comment type="caution">
    <text evidence="2">The sequence shown here is derived from an EMBL/GenBank/DDBJ whole genome shotgun (WGS) entry which is preliminary data.</text>
</comment>
<protein>
    <recommendedName>
        <fullName evidence="4">Peptidase M13 N-terminal domain-containing protein</fullName>
    </recommendedName>
</protein>
<feature type="chain" id="PRO_5025470670" description="Peptidase M13 N-terminal domain-containing protein" evidence="1">
    <location>
        <begin position="19"/>
        <end position="531"/>
    </location>
</feature>
<reference evidence="2 3" key="1">
    <citation type="submission" date="2019-12" db="EMBL/GenBank/DDBJ databases">
        <title>Chromosome-level assembly of the Caenorhabditis remanei genome.</title>
        <authorList>
            <person name="Teterina A.A."/>
            <person name="Willis J.H."/>
            <person name="Phillips P.C."/>
        </authorList>
    </citation>
    <scope>NUCLEOTIDE SEQUENCE [LARGE SCALE GENOMIC DNA]</scope>
    <source>
        <strain evidence="2 3">PX506</strain>
        <tissue evidence="2">Whole organism</tissue>
    </source>
</reference>
<dbReference type="AlphaFoldDB" id="A0A6A5HLJ1"/>
<name>A0A6A5HLJ1_CAERE</name>
<dbReference type="RefSeq" id="XP_053590992.1">
    <property type="nucleotide sequence ID" value="XM_053722347.1"/>
</dbReference>
<organism evidence="2 3">
    <name type="scientific">Caenorhabditis remanei</name>
    <name type="common">Caenorhabditis vulgaris</name>
    <dbReference type="NCBI Taxonomy" id="31234"/>
    <lineage>
        <taxon>Eukaryota</taxon>
        <taxon>Metazoa</taxon>
        <taxon>Ecdysozoa</taxon>
        <taxon>Nematoda</taxon>
        <taxon>Chromadorea</taxon>
        <taxon>Rhabditida</taxon>
        <taxon>Rhabditina</taxon>
        <taxon>Rhabditomorpha</taxon>
        <taxon>Rhabditoidea</taxon>
        <taxon>Rhabditidae</taxon>
        <taxon>Peloderinae</taxon>
        <taxon>Caenorhabditis</taxon>
    </lineage>
</organism>
<dbReference type="CTD" id="9803726"/>
<dbReference type="EMBL" id="WUAV01000001">
    <property type="protein sequence ID" value="KAF1768415.1"/>
    <property type="molecule type" value="Genomic_DNA"/>
</dbReference>
<dbReference type="KEGG" id="crq:GCK72_000227"/>
<evidence type="ECO:0000313" key="2">
    <source>
        <dbReference type="EMBL" id="KAF1768415.1"/>
    </source>
</evidence>
<dbReference type="GeneID" id="9803726"/>
<evidence type="ECO:0000313" key="3">
    <source>
        <dbReference type="Proteomes" id="UP000483820"/>
    </source>
</evidence>
<gene>
    <name evidence="2" type="ORF">GCK72_000227</name>
</gene>
<accession>A0A6A5HLJ1</accession>
<evidence type="ECO:0000256" key="1">
    <source>
        <dbReference type="SAM" id="SignalP"/>
    </source>
</evidence>
<proteinExistence type="predicted"/>
<sequence>MLLKFSILLLLLTPLATSKEKGEHIEEFLKALVTVTTRSDDVLLTFKQLPNQLDHLMKVAVPIGAMRNVNSTLEKSSQEYKVLMDLQNRTKAIFQERNDRGTTEGRSHLSRMWQPNVAVKWNYEEAVTHPLFEMEFWTEKYLDPESFKEDGDIRNYKEACLTSNTAPKKMLKHIIYRLVTSCGAPVTSEEVKLLTDRRAYLTKVHLNLTAGGPFPDPSRYMIEFSSLSQQLLNKTVLNEELSVFHKYFMGHDDAMDVFLHEISHRPSIYLDLYEEHCLLHALIAVSNFNYVSVEAFVSRLINEITDLTYYAAICADVLHNGGARSIEVYTEGIIEDVNRIVTFALNYINESLVSAWPVVHQGILSNYIAQYEYEIAMFHRDEKYQFYFNSTENTDHCYSKQNETGFDFVIGRISYNATDDTQKREVKDKISRLEKYVQKLDHMIKPAMDDMYAVNDIKAVAETLETIFADGLLSKDNFHGWAISREWSYCSCPEIDYYVSSYDLSELKKTSPPSYFFTVSFFGFVVNKAAR</sequence>
<dbReference type="Proteomes" id="UP000483820">
    <property type="component" value="Chromosome I"/>
</dbReference>
<feature type="signal peptide" evidence="1">
    <location>
        <begin position="1"/>
        <end position="18"/>
    </location>
</feature>
<evidence type="ECO:0008006" key="4">
    <source>
        <dbReference type="Google" id="ProtNLM"/>
    </source>
</evidence>
<keyword evidence="1" id="KW-0732">Signal</keyword>